<proteinExistence type="predicted"/>
<comment type="caution">
    <text evidence="1">The sequence shown here is derived from an EMBL/GenBank/DDBJ whole genome shotgun (WGS) entry which is preliminary data.</text>
</comment>
<accession>A0A414SFP9</accession>
<sequence length="68" mass="8186">MENTNCIPYWNQYTLTIEEASEYFRIGETKLRRLVHDNPNAKYLLHNGNRIQIKRVLFERFIDSLDAI</sequence>
<evidence type="ECO:0000313" key="2">
    <source>
        <dbReference type="Proteomes" id="UP000284220"/>
    </source>
</evidence>
<name>A0A414SFP9_9FIRM</name>
<evidence type="ECO:0000313" key="1">
    <source>
        <dbReference type="EMBL" id="RHG18082.1"/>
    </source>
</evidence>
<dbReference type="InterPro" id="IPR038148">
    <property type="entry name" value="Tn1545/Tn916_Xis"/>
</dbReference>
<dbReference type="Proteomes" id="UP000284220">
    <property type="component" value="Unassembled WGS sequence"/>
</dbReference>
<dbReference type="Gene3D" id="3.90.105.50">
    <property type="match status" value="1"/>
</dbReference>
<dbReference type="Pfam" id="PF09035">
    <property type="entry name" value="Tn916-Xis"/>
    <property type="match status" value="1"/>
</dbReference>
<dbReference type="RefSeq" id="WP_118197786.1">
    <property type="nucleotide sequence ID" value="NZ_QRHZ01000003.1"/>
</dbReference>
<reference evidence="1 2" key="1">
    <citation type="submission" date="2018-08" db="EMBL/GenBank/DDBJ databases">
        <title>A genome reference for cultivated species of the human gut microbiota.</title>
        <authorList>
            <person name="Zou Y."/>
            <person name="Xue W."/>
            <person name="Luo G."/>
        </authorList>
    </citation>
    <scope>NUCLEOTIDE SEQUENCE [LARGE SCALE GENOMIC DNA]</scope>
    <source>
        <strain evidence="1 2">AM22-9LB</strain>
    </source>
</reference>
<dbReference type="EMBL" id="QRHZ01000003">
    <property type="protein sequence ID" value="RHG18082.1"/>
    <property type="molecule type" value="Genomic_DNA"/>
</dbReference>
<organism evidence="1 2">
    <name type="scientific">Blautia obeum</name>
    <dbReference type="NCBI Taxonomy" id="40520"/>
    <lineage>
        <taxon>Bacteria</taxon>
        <taxon>Bacillati</taxon>
        <taxon>Bacillota</taxon>
        <taxon>Clostridia</taxon>
        <taxon>Lachnospirales</taxon>
        <taxon>Lachnospiraceae</taxon>
        <taxon>Blautia</taxon>
    </lineage>
</organism>
<dbReference type="AlphaFoldDB" id="A0A414SFP9"/>
<gene>
    <name evidence="1" type="ORF">DW272_07995</name>
</gene>
<protein>
    <submittedName>
        <fullName evidence="1">Helix-turn-helix domain-containing protein</fullName>
    </submittedName>
</protein>
<dbReference type="InterPro" id="IPR015122">
    <property type="entry name" value="Tn916-Xis"/>
</dbReference>